<evidence type="ECO:0000256" key="5">
    <source>
        <dbReference type="ARBA" id="ARBA00012911"/>
    </source>
</evidence>
<dbReference type="AlphaFoldDB" id="A0A821U968"/>
<evidence type="ECO:0000256" key="2">
    <source>
        <dbReference type="ARBA" id="ARBA00004878"/>
    </source>
</evidence>
<dbReference type="Proteomes" id="UP000663880">
    <property type="component" value="Unassembled WGS sequence"/>
</dbReference>
<dbReference type="PIRSF" id="PIRSF001365">
    <property type="entry name" value="DHDPS"/>
    <property type="match status" value="1"/>
</dbReference>
<evidence type="ECO:0000256" key="3">
    <source>
        <dbReference type="ARBA" id="ARBA00006324"/>
    </source>
</evidence>
<comment type="caution">
    <text evidence="14">The sequence shown here is derived from an EMBL/GenBank/DDBJ whole genome shotgun (WGS) entry which is preliminary data.</text>
</comment>
<keyword evidence="15" id="KW-1185">Reference proteome</keyword>
<dbReference type="PRINTS" id="PR00146">
    <property type="entry name" value="DHPICSNTHASE"/>
</dbReference>
<comment type="similarity">
    <text evidence="3">Belongs to the DapA family. NanA subfamily.</text>
</comment>
<gene>
    <name evidence="14" type="ORF">PMACD_LOCUS10041</name>
</gene>
<dbReference type="EMBL" id="CAJOBZ010000029">
    <property type="protein sequence ID" value="CAF4886074.1"/>
    <property type="molecule type" value="Genomic_DNA"/>
</dbReference>
<name>A0A821U968_9NEOP</name>
<dbReference type="OrthoDB" id="191315at2759"/>
<evidence type="ECO:0000313" key="15">
    <source>
        <dbReference type="Proteomes" id="UP000663880"/>
    </source>
</evidence>
<proteinExistence type="inferred from homology"/>
<evidence type="ECO:0000256" key="12">
    <source>
        <dbReference type="PIRSR" id="PIRSR001365-1"/>
    </source>
</evidence>
<comment type="pathway">
    <text evidence="2">Amino-sugar metabolism; N-acetylneuraminate degradation.</text>
</comment>
<keyword evidence="8" id="KW-0704">Schiff base</keyword>
<evidence type="ECO:0000256" key="8">
    <source>
        <dbReference type="ARBA" id="ARBA00023270"/>
    </source>
</evidence>
<keyword evidence="9" id="KW-0119">Carbohydrate metabolism</keyword>
<dbReference type="EC" id="4.1.3.3" evidence="5"/>
<comment type="catalytic activity">
    <reaction evidence="10">
        <text>aceneuramate = aldehydo-N-acetyl-D-mannosamine + pyruvate</text>
        <dbReference type="Rhea" id="RHEA:23296"/>
        <dbReference type="ChEBI" id="CHEBI:15361"/>
        <dbReference type="ChEBI" id="CHEBI:17122"/>
        <dbReference type="ChEBI" id="CHEBI:173083"/>
        <dbReference type="EC" id="4.1.3.3"/>
    </reaction>
</comment>
<comment type="subunit">
    <text evidence="4">Homotetramer.</text>
</comment>
<dbReference type="SUPFAM" id="SSF51569">
    <property type="entry name" value="Aldolase"/>
    <property type="match status" value="1"/>
</dbReference>
<dbReference type="PANTHER" id="PTHR12128">
    <property type="entry name" value="DIHYDRODIPICOLINATE SYNTHASE"/>
    <property type="match status" value="1"/>
</dbReference>
<dbReference type="Gene3D" id="3.20.20.70">
    <property type="entry name" value="Aldolase class I"/>
    <property type="match status" value="1"/>
</dbReference>
<evidence type="ECO:0000256" key="7">
    <source>
        <dbReference type="ARBA" id="ARBA00023239"/>
    </source>
</evidence>
<comment type="subcellular location">
    <subcellularLocation>
        <location evidence="1">Cytoplasm</location>
    </subcellularLocation>
</comment>
<dbReference type="Pfam" id="PF00701">
    <property type="entry name" value="DHDPS"/>
    <property type="match status" value="1"/>
</dbReference>
<dbReference type="SMART" id="SM01130">
    <property type="entry name" value="DHDPS"/>
    <property type="match status" value="1"/>
</dbReference>
<evidence type="ECO:0000256" key="10">
    <source>
        <dbReference type="ARBA" id="ARBA00044906"/>
    </source>
</evidence>
<accession>A0A821U968</accession>
<dbReference type="InterPro" id="IPR002220">
    <property type="entry name" value="DapA-like"/>
</dbReference>
<dbReference type="GO" id="GO:0008747">
    <property type="term" value="F:N-acetylneuraminate lyase activity"/>
    <property type="evidence" value="ECO:0007669"/>
    <property type="project" value="UniProtKB-EC"/>
</dbReference>
<evidence type="ECO:0000256" key="11">
    <source>
        <dbReference type="PIRNR" id="PIRNR001365"/>
    </source>
</evidence>
<dbReference type="InterPro" id="IPR013785">
    <property type="entry name" value="Aldolase_TIM"/>
</dbReference>
<evidence type="ECO:0000256" key="6">
    <source>
        <dbReference type="ARBA" id="ARBA00022490"/>
    </source>
</evidence>
<keyword evidence="7 11" id="KW-0456">Lyase</keyword>
<feature type="active site" description="Schiff-base intermediate with substrate" evidence="12">
    <location>
        <position position="175"/>
    </location>
</feature>
<organism evidence="14 15">
    <name type="scientific">Pieris macdunnoughi</name>
    <dbReference type="NCBI Taxonomy" id="345717"/>
    <lineage>
        <taxon>Eukaryota</taxon>
        <taxon>Metazoa</taxon>
        <taxon>Ecdysozoa</taxon>
        <taxon>Arthropoda</taxon>
        <taxon>Hexapoda</taxon>
        <taxon>Insecta</taxon>
        <taxon>Pterygota</taxon>
        <taxon>Neoptera</taxon>
        <taxon>Endopterygota</taxon>
        <taxon>Lepidoptera</taxon>
        <taxon>Glossata</taxon>
        <taxon>Ditrysia</taxon>
        <taxon>Papilionoidea</taxon>
        <taxon>Pieridae</taxon>
        <taxon>Pierinae</taxon>
        <taxon>Pieris</taxon>
    </lineage>
</organism>
<dbReference type="GO" id="GO:0005737">
    <property type="term" value="C:cytoplasm"/>
    <property type="evidence" value="ECO:0007669"/>
    <property type="project" value="UniProtKB-SubCell"/>
</dbReference>
<keyword evidence="6" id="KW-0963">Cytoplasm</keyword>
<evidence type="ECO:0000256" key="4">
    <source>
        <dbReference type="ARBA" id="ARBA00011881"/>
    </source>
</evidence>
<evidence type="ECO:0000256" key="9">
    <source>
        <dbReference type="ARBA" id="ARBA00023277"/>
    </source>
</evidence>
<feature type="binding site" evidence="13">
    <location>
        <position position="217"/>
    </location>
    <ligand>
        <name>pyruvate</name>
        <dbReference type="ChEBI" id="CHEBI:15361"/>
    </ligand>
</feature>
<reference evidence="14" key="1">
    <citation type="submission" date="2021-02" db="EMBL/GenBank/DDBJ databases">
        <authorList>
            <person name="Steward A R."/>
        </authorList>
    </citation>
    <scope>NUCLEOTIDE SEQUENCE</scope>
</reference>
<dbReference type="PANTHER" id="PTHR12128:SF21">
    <property type="entry name" value="N-ACETYLNEURAMINATE LYASE"/>
    <property type="match status" value="1"/>
</dbReference>
<evidence type="ECO:0000256" key="13">
    <source>
        <dbReference type="PIRSR" id="PIRSR001365-2"/>
    </source>
</evidence>
<feature type="active site" description="Proton donor/acceptor" evidence="12">
    <location>
        <position position="145"/>
    </location>
</feature>
<sequence>MATLKNVTFKARGLMPPVFTPLKQDLTVNYDVIPKYADFISKSGIKGVLVGGTAGGHMCLSMPEKKKLVEEWVKAAKVRDLHVMVQVGGASMPDVLEMADFCAKSGADSILTLPETYFRPQNVTDLVDYVETVAKSAPNLSILYYHIPHMSNVIVNMPAFVSEATNRIPTFKGIKFSSNDLSEAAQVLRKLKDDQQIFLGTATLLAPAGLLGLKSSIGTVYNFMPKLAQEIQEAIEQSDVEKARKLQEKLSLVIEALVPEGGWVPVMKAGMEVVTGIEVGPASSPQKPVTEDGKKRIEERLRKLGII</sequence>
<evidence type="ECO:0000313" key="14">
    <source>
        <dbReference type="EMBL" id="CAF4886074.1"/>
    </source>
</evidence>
<protein>
    <recommendedName>
        <fullName evidence="5">N-acetylneuraminate lyase</fullName>
        <ecNumber evidence="5">4.1.3.3</ecNumber>
    </recommendedName>
</protein>
<evidence type="ECO:0000256" key="1">
    <source>
        <dbReference type="ARBA" id="ARBA00004496"/>
    </source>
</evidence>